<dbReference type="Proteomes" id="UP001159363">
    <property type="component" value="Chromosome 4"/>
</dbReference>
<name>A0ABQ9HHX7_9NEOP</name>
<dbReference type="EMBL" id="JARBHB010000005">
    <property type="protein sequence ID" value="KAJ8883746.1"/>
    <property type="molecule type" value="Genomic_DNA"/>
</dbReference>
<organism evidence="1 2">
    <name type="scientific">Dryococelus australis</name>
    <dbReference type="NCBI Taxonomy" id="614101"/>
    <lineage>
        <taxon>Eukaryota</taxon>
        <taxon>Metazoa</taxon>
        <taxon>Ecdysozoa</taxon>
        <taxon>Arthropoda</taxon>
        <taxon>Hexapoda</taxon>
        <taxon>Insecta</taxon>
        <taxon>Pterygota</taxon>
        <taxon>Neoptera</taxon>
        <taxon>Polyneoptera</taxon>
        <taxon>Phasmatodea</taxon>
        <taxon>Verophasmatodea</taxon>
        <taxon>Anareolatae</taxon>
        <taxon>Phasmatidae</taxon>
        <taxon>Eurycanthinae</taxon>
        <taxon>Dryococelus</taxon>
    </lineage>
</organism>
<comment type="caution">
    <text evidence="1">The sequence shown here is derived from an EMBL/GenBank/DDBJ whole genome shotgun (WGS) entry which is preliminary data.</text>
</comment>
<evidence type="ECO:0000313" key="1">
    <source>
        <dbReference type="EMBL" id="KAJ8883746.1"/>
    </source>
</evidence>
<keyword evidence="2" id="KW-1185">Reference proteome</keyword>
<protein>
    <submittedName>
        <fullName evidence="1">Uncharacterized protein</fullName>
    </submittedName>
</protein>
<sequence length="114" mass="12904">MRCYGKVQTVAESPRSYMVVTETGLLHRNRRQLIKVGEGTEEGKIGRQTTTVNKRGTVQISGSSKQNERAEHQERCYEAGNHEDDTCPAGERGRISLLKICHFWDSQQGNVREV</sequence>
<proteinExistence type="predicted"/>
<reference evidence="1 2" key="1">
    <citation type="submission" date="2023-02" db="EMBL/GenBank/DDBJ databases">
        <title>LHISI_Scaffold_Assembly.</title>
        <authorList>
            <person name="Stuart O.P."/>
            <person name="Cleave R."/>
            <person name="Magrath M.J.L."/>
            <person name="Mikheyev A.S."/>
        </authorList>
    </citation>
    <scope>NUCLEOTIDE SEQUENCE [LARGE SCALE GENOMIC DNA]</scope>
    <source>
        <strain evidence="1">Daus_M_001</strain>
        <tissue evidence="1">Leg muscle</tissue>
    </source>
</reference>
<evidence type="ECO:0000313" key="2">
    <source>
        <dbReference type="Proteomes" id="UP001159363"/>
    </source>
</evidence>
<accession>A0ABQ9HHX7</accession>
<gene>
    <name evidence="1" type="ORF">PR048_015600</name>
</gene>